<geneLocation type="plasmid" evidence="1">
    <name>pRGFK0888</name>
</geneLocation>
<evidence type="ECO:0000313" key="1">
    <source>
        <dbReference type="EMBL" id="CRY96052.1"/>
    </source>
</evidence>
<reference evidence="1" key="2">
    <citation type="submission" date="2015-07" db="EMBL/GenBank/DDBJ databases">
        <title>Plasmids, circular viruses and viroids from rat gut.</title>
        <authorList>
            <person name="Jorgensen T.J."/>
            <person name="Hansen M.A."/>
            <person name="Xu Z."/>
            <person name="Tabak M.A."/>
            <person name="Sorensen S.J."/>
            <person name="Hansen L.H."/>
        </authorList>
    </citation>
    <scope>NUCLEOTIDE SEQUENCE</scope>
    <source>
        <plasmid evidence="1">pRGFK0888</plasmid>
    </source>
</reference>
<accession>A0A0H5QJP7</accession>
<evidence type="ECO:0008006" key="2">
    <source>
        <dbReference type="Google" id="ProtNLM"/>
    </source>
</evidence>
<protein>
    <recommendedName>
        <fullName evidence="2">CopG family transcriptional regulator</fullName>
    </recommendedName>
</protein>
<organism evidence="1">
    <name type="scientific">uncultured prokaryote</name>
    <dbReference type="NCBI Taxonomy" id="198431"/>
    <lineage>
        <taxon>unclassified sequences</taxon>
        <taxon>environmental samples</taxon>
    </lineage>
</organism>
<reference evidence="1" key="1">
    <citation type="submission" date="2015-06" db="EMBL/GenBank/DDBJ databases">
        <authorList>
            <person name="Joergensen T."/>
        </authorList>
    </citation>
    <scope>NUCLEOTIDE SEQUENCE</scope>
    <source>
        <plasmid evidence="1">pRGFK0888</plasmid>
    </source>
</reference>
<name>A0A0H5QJP7_9ZZZZ</name>
<sequence>MAMTATATFRTTQEFKSRVDFLAKETRRPSSFYFNLLLEEHLEDLEDIYLSEKVLQDIRSGKEKTYTTEEVCKELGL</sequence>
<dbReference type="EMBL" id="LN853490">
    <property type="protein sequence ID" value="CRY96052.1"/>
    <property type="molecule type" value="Genomic_DNA"/>
</dbReference>
<keyword evidence="1" id="KW-0614">Plasmid</keyword>
<proteinExistence type="predicted"/>
<dbReference type="AlphaFoldDB" id="A0A0H5QJP7"/>